<accession>A0A916U9R8</accession>
<dbReference type="InterPro" id="IPR025870">
    <property type="entry name" value="Glyoxalase-like_dom"/>
</dbReference>
<gene>
    <name evidence="2" type="ORF">GCM10011396_07800</name>
</gene>
<dbReference type="EMBL" id="BMED01000001">
    <property type="protein sequence ID" value="GGC63274.1"/>
    <property type="molecule type" value="Genomic_DNA"/>
</dbReference>
<reference evidence="2" key="1">
    <citation type="journal article" date="2014" name="Int. J. Syst. Evol. Microbiol.">
        <title>Complete genome sequence of Corynebacterium casei LMG S-19264T (=DSM 44701T), isolated from a smear-ripened cheese.</title>
        <authorList>
            <consortium name="US DOE Joint Genome Institute (JGI-PGF)"/>
            <person name="Walter F."/>
            <person name="Albersmeier A."/>
            <person name="Kalinowski J."/>
            <person name="Ruckert C."/>
        </authorList>
    </citation>
    <scope>NUCLEOTIDE SEQUENCE</scope>
    <source>
        <strain evidence="2">CGMCC 1.10998</strain>
    </source>
</reference>
<evidence type="ECO:0000313" key="3">
    <source>
        <dbReference type="Proteomes" id="UP000637423"/>
    </source>
</evidence>
<name>A0A916U9R8_9BURK</name>
<keyword evidence="2" id="KW-0418">Kinase</keyword>
<evidence type="ECO:0000313" key="2">
    <source>
        <dbReference type="EMBL" id="GGC63274.1"/>
    </source>
</evidence>
<comment type="caution">
    <text evidence="2">The sequence shown here is derived from an EMBL/GenBank/DDBJ whole genome shotgun (WGS) entry which is preliminary data.</text>
</comment>
<dbReference type="Gene3D" id="3.10.180.10">
    <property type="entry name" value="2,3-Dihydroxybiphenyl 1,2-Dioxygenase, domain 1"/>
    <property type="match status" value="1"/>
</dbReference>
<dbReference type="RefSeq" id="WP_188564646.1">
    <property type="nucleotide sequence ID" value="NZ_BMED01000001.1"/>
</dbReference>
<feature type="domain" description="Glyoxalase-like" evidence="1">
    <location>
        <begin position="6"/>
        <end position="180"/>
    </location>
</feature>
<keyword evidence="2" id="KW-0808">Transferase</keyword>
<dbReference type="Pfam" id="PF13468">
    <property type="entry name" value="Glyoxalase_3"/>
    <property type="match status" value="1"/>
</dbReference>
<dbReference type="GO" id="GO:0016301">
    <property type="term" value="F:kinase activity"/>
    <property type="evidence" value="ECO:0007669"/>
    <property type="project" value="UniProtKB-KW"/>
</dbReference>
<dbReference type="SUPFAM" id="SSF54593">
    <property type="entry name" value="Glyoxalase/Bleomycin resistance protein/Dihydroxybiphenyl dioxygenase"/>
    <property type="match status" value="1"/>
</dbReference>
<sequence length="220" mass="23131">MPNCQLDHIAITATSLEAGADLVHEALGVRPLPGGEHPRMGTHNLLLRLGESVYLEVIAINPAASSSIGRPRWFGLDSLALDAASRLATWIARTDDIQASLAACSEPLGKVEPMSRGALNWQITVPEDGSLSLGGLAPALIQWEPGAHPASRMPDLGLSLTKLKFFHSEPERVTAMLQSLGMPGTDGLIEVACLSGGQSPYLAAYIDTPSGPRILSGAIL</sequence>
<proteinExistence type="predicted"/>
<dbReference type="InterPro" id="IPR029068">
    <property type="entry name" value="Glyas_Bleomycin-R_OHBP_Dase"/>
</dbReference>
<keyword evidence="3" id="KW-1185">Reference proteome</keyword>
<protein>
    <submittedName>
        <fullName evidence="2">Polyphosphate kinase</fullName>
    </submittedName>
</protein>
<dbReference type="AlphaFoldDB" id="A0A916U9R8"/>
<evidence type="ECO:0000259" key="1">
    <source>
        <dbReference type="Pfam" id="PF13468"/>
    </source>
</evidence>
<reference evidence="2" key="2">
    <citation type="submission" date="2020-09" db="EMBL/GenBank/DDBJ databases">
        <authorList>
            <person name="Sun Q."/>
            <person name="Zhou Y."/>
        </authorList>
    </citation>
    <scope>NUCLEOTIDE SEQUENCE</scope>
    <source>
        <strain evidence="2">CGMCC 1.10998</strain>
    </source>
</reference>
<dbReference type="Proteomes" id="UP000637423">
    <property type="component" value="Unassembled WGS sequence"/>
</dbReference>
<organism evidence="2 3">
    <name type="scientific">Undibacterium terreum</name>
    <dbReference type="NCBI Taxonomy" id="1224302"/>
    <lineage>
        <taxon>Bacteria</taxon>
        <taxon>Pseudomonadati</taxon>
        <taxon>Pseudomonadota</taxon>
        <taxon>Betaproteobacteria</taxon>
        <taxon>Burkholderiales</taxon>
        <taxon>Oxalobacteraceae</taxon>
        <taxon>Undibacterium</taxon>
    </lineage>
</organism>